<dbReference type="GO" id="GO:0004518">
    <property type="term" value="F:nuclease activity"/>
    <property type="evidence" value="ECO:0007669"/>
    <property type="project" value="UniProtKB-KW"/>
</dbReference>
<organism evidence="9 10">
    <name type="scientific">Lasius niger</name>
    <name type="common">Black garden ant</name>
    <dbReference type="NCBI Taxonomy" id="67767"/>
    <lineage>
        <taxon>Eukaryota</taxon>
        <taxon>Metazoa</taxon>
        <taxon>Ecdysozoa</taxon>
        <taxon>Arthropoda</taxon>
        <taxon>Hexapoda</taxon>
        <taxon>Insecta</taxon>
        <taxon>Pterygota</taxon>
        <taxon>Neoptera</taxon>
        <taxon>Endopterygota</taxon>
        <taxon>Hymenoptera</taxon>
        <taxon>Apocrita</taxon>
        <taxon>Aculeata</taxon>
        <taxon>Formicoidea</taxon>
        <taxon>Formicidae</taxon>
        <taxon>Formicinae</taxon>
        <taxon>Lasius</taxon>
        <taxon>Lasius</taxon>
    </lineage>
</organism>
<evidence type="ECO:0000259" key="8">
    <source>
        <dbReference type="Pfam" id="PF13359"/>
    </source>
</evidence>
<keyword evidence="7" id="KW-0539">Nucleus</keyword>
<dbReference type="AlphaFoldDB" id="A0A0J7MTD8"/>
<dbReference type="GO" id="GO:0005634">
    <property type="term" value="C:nucleus"/>
    <property type="evidence" value="ECO:0007669"/>
    <property type="project" value="UniProtKB-SubCell"/>
</dbReference>
<dbReference type="GO" id="GO:0046872">
    <property type="term" value="F:metal ion binding"/>
    <property type="evidence" value="ECO:0007669"/>
    <property type="project" value="UniProtKB-KW"/>
</dbReference>
<comment type="caution">
    <text evidence="9">The sequence shown here is derived from an EMBL/GenBank/DDBJ whole genome shotgun (WGS) entry which is preliminary data.</text>
</comment>
<keyword evidence="4" id="KW-0540">Nuclease</keyword>
<comment type="similarity">
    <text evidence="3">Belongs to the HARBI1 family.</text>
</comment>
<dbReference type="EMBL" id="LBMM01018514">
    <property type="protein sequence ID" value="KMQ83765.1"/>
    <property type="molecule type" value="Genomic_DNA"/>
</dbReference>
<evidence type="ECO:0000256" key="5">
    <source>
        <dbReference type="ARBA" id="ARBA00022723"/>
    </source>
</evidence>
<dbReference type="PANTHER" id="PTHR22930">
    <property type="match status" value="1"/>
</dbReference>
<dbReference type="Proteomes" id="UP000036403">
    <property type="component" value="Unassembled WGS sequence"/>
</dbReference>
<keyword evidence="6" id="KW-0378">Hydrolase</keyword>
<dbReference type="GO" id="GO:0016787">
    <property type="term" value="F:hydrolase activity"/>
    <property type="evidence" value="ECO:0007669"/>
    <property type="project" value="UniProtKB-KW"/>
</dbReference>
<sequence>MRGLPIDPVIQLLICLRFYATGNFQTVNGDLMILPQPTISRIVFRVTVVLATYLNTYVKFTTNQEAIQENRRLFRELGYGQGAIGLPHIDGAIDCTHVRLVGNNFGGLAETYRNRKGYFSLNVQAIVGPRMEFLDLVPEWPGSQHDSRIFQNSRVFMRYQQHELTGMLVGDAGYPCLPFLLTPFRNPQTEEEQRYNQIQSRTRMVVERTFGVWKRRFPCLARGLSLKLITCTAVVSACAVLHNLSLQFKDILPEEPDDDAIENENVEELHHNDPHWQPADGFIVRQNVVRDLFQ</sequence>
<evidence type="ECO:0000256" key="6">
    <source>
        <dbReference type="ARBA" id="ARBA00022801"/>
    </source>
</evidence>
<dbReference type="PANTHER" id="PTHR22930:SF289">
    <property type="entry name" value="DDE TNP4 DOMAIN-CONTAINING PROTEIN-RELATED"/>
    <property type="match status" value="1"/>
</dbReference>
<evidence type="ECO:0000313" key="10">
    <source>
        <dbReference type="Proteomes" id="UP000036403"/>
    </source>
</evidence>
<name>A0A0J7MTD8_LASNI</name>
<dbReference type="InterPro" id="IPR045249">
    <property type="entry name" value="HARBI1-like"/>
</dbReference>
<proteinExistence type="inferred from homology"/>
<keyword evidence="10" id="KW-1185">Reference proteome</keyword>
<dbReference type="Pfam" id="PF13359">
    <property type="entry name" value="DDE_Tnp_4"/>
    <property type="match status" value="1"/>
</dbReference>
<evidence type="ECO:0000256" key="7">
    <source>
        <dbReference type="ARBA" id="ARBA00023242"/>
    </source>
</evidence>
<gene>
    <name evidence="9" type="ORF">RF55_19151</name>
</gene>
<evidence type="ECO:0000256" key="2">
    <source>
        <dbReference type="ARBA" id="ARBA00004123"/>
    </source>
</evidence>
<evidence type="ECO:0000256" key="4">
    <source>
        <dbReference type="ARBA" id="ARBA00022722"/>
    </source>
</evidence>
<comment type="cofactor">
    <cofactor evidence="1">
        <name>a divalent metal cation</name>
        <dbReference type="ChEBI" id="CHEBI:60240"/>
    </cofactor>
</comment>
<protein>
    <submittedName>
        <fullName evidence="9">Nuclease harbi1</fullName>
    </submittedName>
</protein>
<dbReference type="STRING" id="67767.A0A0J7MTD8"/>
<accession>A0A0J7MTD8</accession>
<dbReference type="PaxDb" id="67767-A0A0J7MTD8"/>
<evidence type="ECO:0000256" key="1">
    <source>
        <dbReference type="ARBA" id="ARBA00001968"/>
    </source>
</evidence>
<evidence type="ECO:0000256" key="3">
    <source>
        <dbReference type="ARBA" id="ARBA00006958"/>
    </source>
</evidence>
<evidence type="ECO:0000313" key="9">
    <source>
        <dbReference type="EMBL" id="KMQ83765.1"/>
    </source>
</evidence>
<dbReference type="InterPro" id="IPR027806">
    <property type="entry name" value="HARBI1_dom"/>
</dbReference>
<dbReference type="OrthoDB" id="7537695at2759"/>
<comment type="subcellular location">
    <subcellularLocation>
        <location evidence="2">Nucleus</location>
    </subcellularLocation>
</comment>
<keyword evidence="5" id="KW-0479">Metal-binding</keyword>
<reference evidence="9 10" key="1">
    <citation type="submission" date="2015-04" db="EMBL/GenBank/DDBJ databases">
        <title>Lasius niger genome sequencing.</title>
        <authorList>
            <person name="Konorov E.A."/>
            <person name="Nikitin M.A."/>
            <person name="Kirill M.V."/>
            <person name="Chang P."/>
        </authorList>
    </citation>
    <scope>NUCLEOTIDE SEQUENCE [LARGE SCALE GENOMIC DNA]</scope>
    <source>
        <tissue evidence="9">Whole</tissue>
    </source>
</reference>
<feature type="domain" description="DDE Tnp4" evidence="8">
    <location>
        <begin position="93"/>
        <end position="243"/>
    </location>
</feature>